<accession>A0A9J6AZ97</accession>
<sequence length="161" mass="18522">MCVTVFVKDCELFYRNIQEEWVGRCGLDGGDTIDTQAMMLSVPFVSDVINCDIISNTNQKEVMVHQVYKDKKTLKGAMKQYAIDHKFQWKTNISNQIKIKKFLNDHTFPLKDQVYCQRQATSNVGGIIQTKLVNHKKKLTPKDIQDGFRRDLGVDITYAVT</sequence>
<keyword evidence="2" id="KW-1185">Reference proteome</keyword>
<dbReference type="AlphaFoldDB" id="A0A9J6AZ97"/>
<organism evidence="1 2">
    <name type="scientific">Solanum commersonii</name>
    <name type="common">Commerson's wild potato</name>
    <name type="synonym">Commerson's nightshade</name>
    <dbReference type="NCBI Taxonomy" id="4109"/>
    <lineage>
        <taxon>Eukaryota</taxon>
        <taxon>Viridiplantae</taxon>
        <taxon>Streptophyta</taxon>
        <taxon>Embryophyta</taxon>
        <taxon>Tracheophyta</taxon>
        <taxon>Spermatophyta</taxon>
        <taxon>Magnoliopsida</taxon>
        <taxon>eudicotyledons</taxon>
        <taxon>Gunneridae</taxon>
        <taxon>Pentapetalae</taxon>
        <taxon>asterids</taxon>
        <taxon>lamiids</taxon>
        <taxon>Solanales</taxon>
        <taxon>Solanaceae</taxon>
        <taxon>Solanoideae</taxon>
        <taxon>Solaneae</taxon>
        <taxon>Solanum</taxon>
    </lineage>
</organism>
<dbReference type="OrthoDB" id="1938144at2759"/>
<protein>
    <submittedName>
        <fullName evidence="1">Uncharacterized protein</fullName>
    </submittedName>
</protein>
<comment type="caution">
    <text evidence="1">The sequence shown here is derived from an EMBL/GenBank/DDBJ whole genome shotgun (WGS) entry which is preliminary data.</text>
</comment>
<reference evidence="1 2" key="1">
    <citation type="submission" date="2020-09" db="EMBL/GenBank/DDBJ databases">
        <title>De no assembly of potato wild relative species, Solanum commersonii.</title>
        <authorList>
            <person name="Cho K."/>
        </authorList>
    </citation>
    <scope>NUCLEOTIDE SEQUENCE [LARGE SCALE GENOMIC DNA]</scope>
    <source>
        <strain evidence="1">LZ3.2</strain>
        <tissue evidence="1">Leaf</tissue>
    </source>
</reference>
<dbReference type="EMBL" id="JACXVP010000001">
    <property type="protein sequence ID" value="KAG5629415.1"/>
    <property type="molecule type" value="Genomic_DNA"/>
</dbReference>
<gene>
    <name evidence="1" type="ORF">H5410_001132</name>
</gene>
<dbReference type="Proteomes" id="UP000824120">
    <property type="component" value="Chromosome 1"/>
</dbReference>
<evidence type="ECO:0000313" key="2">
    <source>
        <dbReference type="Proteomes" id="UP000824120"/>
    </source>
</evidence>
<name>A0A9J6AZ97_SOLCO</name>
<proteinExistence type="predicted"/>
<evidence type="ECO:0000313" key="1">
    <source>
        <dbReference type="EMBL" id="KAG5629415.1"/>
    </source>
</evidence>